<gene>
    <name evidence="8" type="ORF">DHEL01_v210246</name>
</gene>
<dbReference type="PANTHER" id="PTHR23502">
    <property type="entry name" value="MAJOR FACILITATOR SUPERFAMILY"/>
    <property type="match status" value="1"/>
</dbReference>
<dbReference type="STRING" id="158607.A0A2P5HM74"/>
<organism evidence="8 9">
    <name type="scientific">Diaporthe helianthi</name>
    <dbReference type="NCBI Taxonomy" id="158607"/>
    <lineage>
        <taxon>Eukaryota</taxon>
        <taxon>Fungi</taxon>
        <taxon>Dikarya</taxon>
        <taxon>Ascomycota</taxon>
        <taxon>Pezizomycotina</taxon>
        <taxon>Sordariomycetes</taxon>
        <taxon>Sordariomycetidae</taxon>
        <taxon>Diaporthales</taxon>
        <taxon>Diaporthaceae</taxon>
        <taxon>Diaporthe</taxon>
    </lineage>
</organism>
<protein>
    <submittedName>
        <fullName evidence="8">Major facilitator superfamily transporter</fullName>
    </submittedName>
</protein>
<feature type="compositionally biased region" description="Polar residues" evidence="5">
    <location>
        <begin position="19"/>
        <end position="34"/>
    </location>
</feature>
<keyword evidence="2 6" id="KW-0812">Transmembrane</keyword>
<dbReference type="InterPro" id="IPR011701">
    <property type="entry name" value="MFS"/>
</dbReference>
<evidence type="ECO:0000256" key="1">
    <source>
        <dbReference type="ARBA" id="ARBA00004141"/>
    </source>
</evidence>
<dbReference type="Proteomes" id="UP000094444">
    <property type="component" value="Unassembled WGS sequence"/>
</dbReference>
<evidence type="ECO:0000259" key="7">
    <source>
        <dbReference type="PROSITE" id="PS50850"/>
    </source>
</evidence>
<feature type="transmembrane region" description="Helical" evidence="6">
    <location>
        <begin position="497"/>
        <end position="515"/>
    </location>
</feature>
<evidence type="ECO:0000256" key="2">
    <source>
        <dbReference type="ARBA" id="ARBA00022692"/>
    </source>
</evidence>
<dbReference type="Pfam" id="PF07690">
    <property type="entry name" value="MFS_1"/>
    <property type="match status" value="1"/>
</dbReference>
<feature type="transmembrane region" description="Helical" evidence="6">
    <location>
        <begin position="426"/>
        <end position="443"/>
    </location>
</feature>
<feature type="transmembrane region" description="Helical" evidence="6">
    <location>
        <begin position="242"/>
        <end position="262"/>
    </location>
</feature>
<evidence type="ECO:0000256" key="4">
    <source>
        <dbReference type="ARBA" id="ARBA00023136"/>
    </source>
</evidence>
<sequence length="564" mass="61066">MGGRPVERLEPALEKMSEENGNGPTSPTLNSLQPAINDHNKHNPGHTSVDDQLSHRNGLEMGYQEQMTILAAIQNIEAAAGEPYHVFGKRMKYVMVALIGVAGTFSGLTSSIYFPEFGTSHQVASLTITSYQLMQGLGPLLWGTLSDKLGRRQAYICSFTVYIVANIVLSFSPNMLVIFTFRGLQALGISSVISIGSGVIQDIAPPAECGGLMSIYQALRMSSMTVAPVVGGALAQRFGFRSLFITLTIFSGLVLIGIIVLLPETLRSVTGNGSVRVKGIRYKPLWNILAACTQQSGSARPEQVVKQKIELRDFLEPIHMLGDKDTILSLSLGAVVYSMWCMMTGTTTMLLAEKFGLSELEIGSAYVANGLSTCLGSAAAGRVMDRDYRSAEARYKEVHGMSDESKISPKAIPSDFPIERARLRRVFGIIVLLSLSMSLYGVAFFDTPVTSHRWWIAVLLVLQFFIAASANMIFAINSCLITDLYPGKGAAATAINNFARCTTSAGAVPLVHYMIRAIGAMPAFCSLGGAVVILCVPVAVASQTRGMKWRRERMEKFMDGESEP</sequence>
<dbReference type="EMBL" id="MAVT02001295">
    <property type="protein sequence ID" value="POS71359.1"/>
    <property type="molecule type" value="Genomic_DNA"/>
</dbReference>
<feature type="transmembrane region" description="Helical" evidence="6">
    <location>
        <begin position="521"/>
        <end position="541"/>
    </location>
</feature>
<reference evidence="8" key="1">
    <citation type="submission" date="2017-09" db="EMBL/GenBank/DDBJ databases">
        <title>Polyketide synthases of a Diaporthe helianthi virulent isolate.</title>
        <authorList>
            <person name="Baroncelli R."/>
        </authorList>
    </citation>
    <scope>NUCLEOTIDE SEQUENCE [LARGE SCALE GENOMIC DNA]</scope>
    <source>
        <strain evidence="8">7/96</strain>
    </source>
</reference>
<evidence type="ECO:0000256" key="3">
    <source>
        <dbReference type="ARBA" id="ARBA00022989"/>
    </source>
</evidence>
<evidence type="ECO:0000256" key="6">
    <source>
        <dbReference type="SAM" id="Phobius"/>
    </source>
</evidence>
<keyword evidence="3 6" id="KW-1133">Transmembrane helix</keyword>
<dbReference type="OrthoDB" id="440553at2759"/>
<dbReference type="PANTHER" id="PTHR23502:SF26">
    <property type="entry name" value="MAJOR FACILITATOR SUPERFAMILY (MFS) PROFILE DOMAIN-CONTAINING PROTEIN"/>
    <property type="match status" value="1"/>
</dbReference>
<comment type="subcellular location">
    <subcellularLocation>
        <location evidence="1">Membrane</location>
        <topology evidence="1">Multi-pass membrane protein</topology>
    </subcellularLocation>
</comment>
<dbReference type="InterPro" id="IPR036259">
    <property type="entry name" value="MFS_trans_sf"/>
</dbReference>
<proteinExistence type="predicted"/>
<name>A0A2P5HM74_DIAHE</name>
<dbReference type="InParanoid" id="A0A2P5HM74"/>
<keyword evidence="9" id="KW-1185">Reference proteome</keyword>
<comment type="caution">
    <text evidence="8">The sequence shown here is derived from an EMBL/GenBank/DDBJ whole genome shotgun (WGS) entry which is preliminary data.</text>
</comment>
<feature type="transmembrane region" description="Helical" evidence="6">
    <location>
        <begin position="120"/>
        <end position="142"/>
    </location>
</feature>
<dbReference type="Gene3D" id="1.20.1250.20">
    <property type="entry name" value="MFS general substrate transporter like domains"/>
    <property type="match status" value="1"/>
</dbReference>
<dbReference type="SUPFAM" id="SSF103473">
    <property type="entry name" value="MFS general substrate transporter"/>
    <property type="match status" value="1"/>
</dbReference>
<dbReference type="GO" id="GO:0022857">
    <property type="term" value="F:transmembrane transporter activity"/>
    <property type="evidence" value="ECO:0007669"/>
    <property type="project" value="InterPro"/>
</dbReference>
<feature type="transmembrane region" description="Helical" evidence="6">
    <location>
        <begin position="327"/>
        <end position="352"/>
    </location>
</feature>
<evidence type="ECO:0000313" key="8">
    <source>
        <dbReference type="EMBL" id="POS71359.1"/>
    </source>
</evidence>
<dbReference type="PROSITE" id="PS50850">
    <property type="entry name" value="MFS"/>
    <property type="match status" value="1"/>
</dbReference>
<feature type="domain" description="Major facilitator superfamily (MFS) profile" evidence="7">
    <location>
        <begin position="81"/>
        <end position="546"/>
    </location>
</feature>
<feature type="transmembrane region" description="Helical" evidence="6">
    <location>
        <begin position="154"/>
        <end position="181"/>
    </location>
</feature>
<feature type="transmembrane region" description="Helical" evidence="6">
    <location>
        <begin position="93"/>
        <end position="114"/>
    </location>
</feature>
<evidence type="ECO:0000313" key="9">
    <source>
        <dbReference type="Proteomes" id="UP000094444"/>
    </source>
</evidence>
<dbReference type="InterPro" id="IPR020846">
    <property type="entry name" value="MFS_dom"/>
</dbReference>
<dbReference type="AlphaFoldDB" id="A0A2P5HM74"/>
<accession>A0A2P5HM74</accession>
<feature type="region of interest" description="Disordered" evidence="5">
    <location>
        <begin position="15"/>
        <end position="53"/>
    </location>
</feature>
<feature type="transmembrane region" description="Helical" evidence="6">
    <location>
        <begin position="455"/>
        <end position="476"/>
    </location>
</feature>
<keyword evidence="4 6" id="KW-0472">Membrane</keyword>
<dbReference type="GO" id="GO:0005886">
    <property type="term" value="C:plasma membrane"/>
    <property type="evidence" value="ECO:0007669"/>
    <property type="project" value="TreeGrafter"/>
</dbReference>
<evidence type="ECO:0000256" key="5">
    <source>
        <dbReference type="SAM" id="MobiDB-lite"/>
    </source>
</evidence>